<evidence type="ECO:0000313" key="8">
    <source>
        <dbReference type="Proteomes" id="UP001143362"/>
    </source>
</evidence>
<comment type="subcellular location">
    <subcellularLocation>
        <location evidence="1">Membrane</location>
        <topology evidence="1">Multi-pass membrane protein</topology>
    </subcellularLocation>
</comment>
<feature type="domain" description="GtrA/DPMS transmembrane" evidence="6">
    <location>
        <begin position="5"/>
        <end position="115"/>
    </location>
</feature>
<evidence type="ECO:0000256" key="3">
    <source>
        <dbReference type="ARBA" id="ARBA00022989"/>
    </source>
</evidence>
<evidence type="ECO:0000256" key="1">
    <source>
        <dbReference type="ARBA" id="ARBA00004141"/>
    </source>
</evidence>
<comment type="caution">
    <text evidence="7">The sequence shown here is derived from an EMBL/GenBank/DDBJ whole genome shotgun (WGS) entry which is preliminary data.</text>
</comment>
<dbReference type="Proteomes" id="UP001143362">
    <property type="component" value="Unassembled WGS sequence"/>
</dbReference>
<proteinExistence type="predicted"/>
<reference evidence="7" key="1">
    <citation type="submission" date="2019-02" db="EMBL/GenBank/DDBJ databases">
        <authorList>
            <person name="Li S.-H."/>
        </authorList>
    </citation>
    <scope>NUCLEOTIDE SEQUENCE</scope>
    <source>
        <strain evidence="7">IMCC14734</strain>
    </source>
</reference>
<dbReference type="EMBL" id="SHNN01000006">
    <property type="protein sequence ID" value="MCX2983295.1"/>
    <property type="molecule type" value="Genomic_DNA"/>
</dbReference>
<evidence type="ECO:0000256" key="5">
    <source>
        <dbReference type="SAM" id="Phobius"/>
    </source>
</evidence>
<dbReference type="InterPro" id="IPR007267">
    <property type="entry name" value="GtrA_DPMS_TM"/>
</dbReference>
<name>A0ABT3TLX6_9GAMM</name>
<protein>
    <recommendedName>
        <fullName evidence="6">GtrA/DPMS transmembrane domain-containing protein</fullName>
    </recommendedName>
</protein>
<feature type="transmembrane region" description="Helical" evidence="5">
    <location>
        <begin position="93"/>
        <end position="114"/>
    </location>
</feature>
<keyword evidence="8" id="KW-1185">Reference proteome</keyword>
<keyword evidence="4 5" id="KW-0472">Membrane</keyword>
<organism evidence="7 8">
    <name type="scientific">Candidatus Litorirhabdus singularis</name>
    <dbReference type="NCBI Taxonomy" id="2518993"/>
    <lineage>
        <taxon>Bacteria</taxon>
        <taxon>Pseudomonadati</taxon>
        <taxon>Pseudomonadota</taxon>
        <taxon>Gammaproteobacteria</taxon>
        <taxon>Cellvibrionales</taxon>
        <taxon>Halieaceae</taxon>
        <taxon>Candidatus Litorirhabdus</taxon>
    </lineage>
</organism>
<evidence type="ECO:0000313" key="7">
    <source>
        <dbReference type="EMBL" id="MCX2983295.1"/>
    </source>
</evidence>
<feature type="transmembrane region" description="Helical" evidence="5">
    <location>
        <begin position="60"/>
        <end position="81"/>
    </location>
</feature>
<gene>
    <name evidence="7" type="ORF">EYC98_20725</name>
</gene>
<sequence>MFQYITDGLLLFLFMSMGVDMIYANLISRALVGFSGFIANRYITFSGTRVRFWDSFFRFLIAWVVTSILSTIGVLIAVHLFLQGPPTPTSGLIIKALVEVAVFLLAFVIQKFFIFGNPTGDRERL</sequence>
<evidence type="ECO:0000256" key="2">
    <source>
        <dbReference type="ARBA" id="ARBA00022692"/>
    </source>
</evidence>
<feature type="transmembrane region" description="Helical" evidence="5">
    <location>
        <begin position="12"/>
        <end position="39"/>
    </location>
</feature>
<evidence type="ECO:0000259" key="6">
    <source>
        <dbReference type="Pfam" id="PF04138"/>
    </source>
</evidence>
<keyword evidence="2 5" id="KW-0812">Transmembrane</keyword>
<dbReference type="Pfam" id="PF04138">
    <property type="entry name" value="GtrA_DPMS_TM"/>
    <property type="match status" value="1"/>
</dbReference>
<keyword evidence="3 5" id="KW-1133">Transmembrane helix</keyword>
<accession>A0ABT3TLX6</accession>
<evidence type="ECO:0000256" key="4">
    <source>
        <dbReference type="ARBA" id="ARBA00023136"/>
    </source>
</evidence>